<comment type="caution">
    <text evidence="3">The sequence shown here is derived from an EMBL/GenBank/DDBJ whole genome shotgun (WGS) entry which is preliminary data.</text>
</comment>
<dbReference type="Proteomes" id="UP001597135">
    <property type="component" value="Unassembled WGS sequence"/>
</dbReference>
<protein>
    <submittedName>
        <fullName evidence="3">Endonuclease</fullName>
    </submittedName>
</protein>
<evidence type="ECO:0000313" key="4">
    <source>
        <dbReference type="Proteomes" id="UP001597135"/>
    </source>
</evidence>
<reference evidence="4" key="1">
    <citation type="journal article" date="2019" name="Int. J. Syst. Evol. Microbiol.">
        <title>The Global Catalogue of Microorganisms (GCM) 10K type strain sequencing project: providing services to taxonomists for standard genome sequencing and annotation.</title>
        <authorList>
            <consortium name="The Broad Institute Genomics Platform"/>
            <consortium name="The Broad Institute Genome Sequencing Center for Infectious Disease"/>
            <person name="Wu L."/>
            <person name="Ma J."/>
        </authorList>
    </citation>
    <scope>NUCLEOTIDE SEQUENCE [LARGE SCALE GENOMIC DNA]</scope>
    <source>
        <strain evidence="4">CCUG 62953</strain>
    </source>
</reference>
<evidence type="ECO:0000256" key="2">
    <source>
        <dbReference type="SAM" id="Phobius"/>
    </source>
</evidence>
<keyword evidence="2" id="KW-0812">Transmembrane</keyword>
<keyword evidence="2" id="KW-0472">Membrane</keyword>
<dbReference type="EMBL" id="JBHTMU010000042">
    <property type="protein sequence ID" value="MFD1344250.1"/>
    <property type="molecule type" value="Genomic_DNA"/>
</dbReference>
<evidence type="ECO:0000313" key="3">
    <source>
        <dbReference type="EMBL" id="MFD1344250.1"/>
    </source>
</evidence>
<feature type="compositionally biased region" description="Low complexity" evidence="1">
    <location>
        <begin position="59"/>
        <end position="77"/>
    </location>
</feature>
<feature type="region of interest" description="Disordered" evidence="1">
    <location>
        <begin position="59"/>
        <end position="83"/>
    </location>
</feature>
<keyword evidence="3" id="KW-0255">Endonuclease</keyword>
<sequence>MSCQTGCWALAAGVGLLACILLLVIGGYGWVAAIFIGGLLFLVLGFLFSWIFCSPMTSAGSAATSGGAAKPAAAPAAAPAPAP</sequence>
<evidence type="ECO:0000256" key="1">
    <source>
        <dbReference type="SAM" id="MobiDB-lite"/>
    </source>
</evidence>
<keyword evidence="3" id="KW-0540">Nuclease</keyword>
<gene>
    <name evidence="3" type="ORF">ACFQ4E_17600</name>
</gene>
<feature type="transmembrane region" description="Helical" evidence="2">
    <location>
        <begin position="31"/>
        <end position="53"/>
    </location>
</feature>
<feature type="transmembrane region" description="Helical" evidence="2">
    <location>
        <begin position="7"/>
        <end position="25"/>
    </location>
</feature>
<dbReference type="GO" id="GO:0004519">
    <property type="term" value="F:endonuclease activity"/>
    <property type="evidence" value="ECO:0007669"/>
    <property type="project" value="UniProtKB-KW"/>
</dbReference>
<keyword evidence="3" id="KW-0378">Hydrolase</keyword>
<name>A0ABW3ZMD5_9RHOB</name>
<accession>A0ABW3ZMD5</accession>
<feature type="non-terminal residue" evidence="3">
    <location>
        <position position="83"/>
    </location>
</feature>
<keyword evidence="2" id="KW-1133">Transmembrane helix</keyword>
<organism evidence="3 4">
    <name type="scientific">Litorisediminicola beolgyonensis</name>
    <dbReference type="NCBI Taxonomy" id="1173614"/>
    <lineage>
        <taxon>Bacteria</taxon>
        <taxon>Pseudomonadati</taxon>
        <taxon>Pseudomonadota</taxon>
        <taxon>Alphaproteobacteria</taxon>
        <taxon>Rhodobacterales</taxon>
        <taxon>Paracoccaceae</taxon>
        <taxon>Litorisediminicola</taxon>
    </lineage>
</organism>
<keyword evidence="4" id="KW-1185">Reference proteome</keyword>
<proteinExistence type="predicted"/>